<dbReference type="InterPro" id="IPR057727">
    <property type="entry name" value="WCX_dom"/>
</dbReference>
<dbReference type="KEGG" id="acou:A5CBH24_06250"/>
<reference evidence="3" key="1">
    <citation type="submission" date="2019-06" db="EMBL/GenBank/DDBJ databases">
        <title>Alistipes onderdonkii subsp. vulgaris subsp. nov., Alistipes dispar sp. nov. and Alistipes communis sp. nov., isolated from human faeces, and creation of Alistipes onderdonkii subsp. onderdonkii subsp. nov.</title>
        <authorList>
            <person name="Sakamoto M."/>
            <person name="Ikeyama N."/>
            <person name="Ogata Y."/>
            <person name="Suda W."/>
            <person name="Iino T."/>
            <person name="Hattori M."/>
            <person name="Ohkuma M."/>
        </authorList>
    </citation>
    <scope>NUCLEOTIDE SEQUENCE [LARGE SCALE GENOMIC DNA]</scope>
    <source>
        <strain evidence="3">5CBH24</strain>
    </source>
</reference>
<protein>
    <recommendedName>
        <fullName evidence="1">WCX domain-containing protein</fullName>
    </recommendedName>
</protein>
<keyword evidence="3" id="KW-1185">Reference proteome</keyword>
<evidence type="ECO:0000313" key="2">
    <source>
        <dbReference type="EMBL" id="BBL03312.1"/>
    </source>
</evidence>
<evidence type="ECO:0000313" key="3">
    <source>
        <dbReference type="Proteomes" id="UP000318946"/>
    </source>
</evidence>
<proteinExistence type="predicted"/>
<organism evidence="2 3">
    <name type="scientific">Alistipes communis</name>
    <dbReference type="NCBI Taxonomy" id="2585118"/>
    <lineage>
        <taxon>Bacteria</taxon>
        <taxon>Pseudomonadati</taxon>
        <taxon>Bacteroidota</taxon>
        <taxon>Bacteroidia</taxon>
        <taxon>Bacteroidales</taxon>
        <taxon>Rikenellaceae</taxon>
        <taxon>Alistipes</taxon>
    </lineage>
</organism>
<dbReference type="Pfam" id="PF25583">
    <property type="entry name" value="WCX"/>
    <property type="match status" value="1"/>
</dbReference>
<feature type="domain" description="WCX" evidence="1">
    <location>
        <begin position="7"/>
        <end position="58"/>
    </location>
</feature>
<sequence>MHYSQEETEQHDGWSLFGYYLAPTNEFYRKILAPREFMEIVSPEEVRQEYAAILEKMLGQHR</sequence>
<dbReference type="EMBL" id="AP019735">
    <property type="protein sequence ID" value="BBL03312.1"/>
    <property type="molecule type" value="Genomic_DNA"/>
</dbReference>
<evidence type="ECO:0000259" key="1">
    <source>
        <dbReference type="Pfam" id="PF25583"/>
    </source>
</evidence>
<accession>A0A4Y1WQU1</accession>
<dbReference type="GeneID" id="78343444"/>
<gene>
    <name evidence="2" type="ORF">A5CBH24_06250</name>
</gene>
<dbReference type="RefSeq" id="WP_170214364.1">
    <property type="nucleotide sequence ID" value="NZ_AP019735.1"/>
</dbReference>
<dbReference type="Proteomes" id="UP000318946">
    <property type="component" value="Chromosome"/>
</dbReference>
<dbReference type="AlphaFoldDB" id="A0A4Y1WQU1"/>
<name>A0A4Y1WQU1_9BACT</name>